<dbReference type="AlphaFoldDB" id="A0A921SZL1"/>
<dbReference type="InterPro" id="IPR008763">
    <property type="entry name" value="Peptidase_S55"/>
</dbReference>
<dbReference type="SUPFAM" id="SSF50494">
    <property type="entry name" value="Trypsin-like serine proteases"/>
    <property type="match status" value="1"/>
</dbReference>
<evidence type="ECO:0000313" key="3">
    <source>
        <dbReference type="Proteomes" id="UP000776700"/>
    </source>
</evidence>
<comment type="caution">
    <text evidence="2">The sequence shown here is derived from an EMBL/GenBank/DDBJ whole genome shotgun (WGS) entry which is preliminary data.</text>
</comment>
<organism evidence="2 3">
    <name type="scientific">Romboutsia timonensis</name>
    <dbReference type="NCBI Taxonomy" id="1776391"/>
    <lineage>
        <taxon>Bacteria</taxon>
        <taxon>Bacillati</taxon>
        <taxon>Bacillota</taxon>
        <taxon>Clostridia</taxon>
        <taxon>Peptostreptococcales</taxon>
        <taxon>Peptostreptococcaceae</taxon>
        <taxon>Romboutsia</taxon>
    </lineage>
</organism>
<reference evidence="2" key="2">
    <citation type="submission" date="2021-09" db="EMBL/GenBank/DDBJ databases">
        <authorList>
            <person name="Gilroy R."/>
        </authorList>
    </citation>
    <scope>NUCLEOTIDE SEQUENCE</scope>
    <source>
        <strain evidence="2">1277</strain>
    </source>
</reference>
<protein>
    <submittedName>
        <fullName evidence="2">Peptidase S55</fullName>
    </submittedName>
</protein>
<dbReference type="PROSITE" id="PS51494">
    <property type="entry name" value="SPOIVB"/>
    <property type="match status" value="1"/>
</dbReference>
<gene>
    <name evidence="2" type="ORF">K8V90_06020</name>
</gene>
<name>A0A921SZL1_9FIRM</name>
<evidence type="ECO:0000259" key="1">
    <source>
        <dbReference type="PROSITE" id="PS51494"/>
    </source>
</evidence>
<sequence>MYNKNRNKKFINTKFSLIVYLLFLLYFFSNNLIYANEVTKNDNNFLIPIGSVLHIETQLENLIIRNSIVNSPFSLGDEIVSINNTNIKNYSDFSNIVNNLSTNKNLINITVKRNNHIINIKTTKDKLEEINSTDSISGFATLTYIDPNTKKFYAVAHPISLGNSRKIKIKNGYISTTTNLNVQKSCRGSVGCISAKPKNYIGKFKNNTDFGINGDIIKFDTTNYKKYKVASLDEIKIGKAQIILQTKNDNYEKFDIEILNIENQKTPKSKTFKIRIIDKELLQLTGGIVQGMSGTPIVQDDKIIGAISHALENDPTTGYAVFIRWMMEK</sequence>
<dbReference type="InterPro" id="IPR036034">
    <property type="entry name" value="PDZ_sf"/>
</dbReference>
<accession>A0A921SZL1</accession>
<evidence type="ECO:0000313" key="2">
    <source>
        <dbReference type="EMBL" id="HJG96642.1"/>
    </source>
</evidence>
<dbReference type="InterPro" id="IPR009003">
    <property type="entry name" value="Peptidase_S1_PA"/>
</dbReference>
<feature type="domain" description="Peptidase S55" evidence="1">
    <location>
        <begin position="109"/>
        <end position="329"/>
    </location>
</feature>
<dbReference type="SUPFAM" id="SSF50156">
    <property type="entry name" value="PDZ domain-like"/>
    <property type="match status" value="1"/>
</dbReference>
<dbReference type="EMBL" id="DYUB01000188">
    <property type="protein sequence ID" value="HJG96642.1"/>
    <property type="molecule type" value="Genomic_DNA"/>
</dbReference>
<dbReference type="Proteomes" id="UP000776700">
    <property type="component" value="Unassembled WGS sequence"/>
</dbReference>
<reference evidence="2" key="1">
    <citation type="journal article" date="2021" name="PeerJ">
        <title>Extensive microbial diversity within the chicken gut microbiome revealed by metagenomics and culture.</title>
        <authorList>
            <person name="Gilroy R."/>
            <person name="Ravi A."/>
            <person name="Getino M."/>
            <person name="Pursley I."/>
            <person name="Horton D.L."/>
            <person name="Alikhan N.F."/>
            <person name="Baker D."/>
            <person name="Gharbi K."/>
            <person name="Hall N."/>
            <person name="Watson M."/>
            <person name="Adriaenssens E.M."/>
            <person name="Foster-Nyarko E."/>
            <person name="Jarju S."/>
            <person name="Secka A."/>
            <person name="Antonio M."/>
            <person name="Oren A."/>
            <person name="Chaudhuri R.R."/>
            <person name="La Ragione R."/>
            <person name="Hildebrand F."/>
            <person name="Pallen M.J."/>
        </authorList>
    </citation>
    <scope>NUCLEOTIDE SEQUENCE</scope>
    <source>
        <strain evidence="2">1277</strain>
    </source>
</reference>
<dbReference type="Gene3D" id="2.30.42.10">
    <property type="match status" value="1"/>
</dbReference>
<dbReference type="Pfam" id="PF05580">
    <property type="entry name" value="Peptidase_S55"/>
    <property type="match status" value="1"/>
</dbReference>
<proteinExistence type="predicted"/>